<accession>R7RT19</accession>
<protein>
    <submittedName>
        <fullName evidence="1">Uncharacterized protein</fullName>
    </submittedName>
</protein>
<proteinExistence type="predicted"/>
<keyword evidence="2" id="KW-1185">Reference proteome</keyword>
<comment type="caution">
    <text evidence="1">The sequence shown here is derived from an EMBL/GenBank/DDBJ whole genome shotgun (WGS) entry which is preliminary data.</text>
</comment>
<dbReference type="Proteomes" id="UP000014923">
    <property type="component" value="Unassembled WGS sequence"/>
</dbReference>
<reference evidence="1" key="1">
    <citation type="submission" date="2013-03" db="EMBL/GenBank/DDBJ databases">
        <title>Draft genome sequence of the hydrogen-ethanol-producing anaerobic alkalithermophilic Caloramator celere.</title>
        <authorList>
            <person name="Ciranna A."/>
            <person name="Larjo A."/>
            <person name="Kivisto A."/>
            <person name="Santala V."/>
            <person name="Roos C."/>
            <person name="Karp M."/>
        </authorList>
    </citation>
    <scope>NUCLEOTIDE SEQUENCE [LARGE SCALE GENOMIC DNA]</scope>
    <source>
        <strain evidence="1">DSM 8682</strain>
    </source>
</reference>
<dbReference type="EMBL" id="CAVN010000149">
    <property type="protein sequence ID" value="CDF59189.1"/>
    <property type="molecule type" value="Genomic_DNA"/>
</dbReference>
<sequence>MGGNDDSILNLILDCKNLIIYALKENPIEESVKQLNLLDYAIQREIDK</sequence>
<dbReference type="AlphaFoldDB" id="R7RT19"/>
<gene>
    <name evidence="1" type="ORF">TCEL_02257</name>
</gene>
<evidence type="ECO:0000313" key="2">
    <source>
        <dbReference type="Proteomes" id="UP000014923"/>
    </source>
</evidence>
<name>R7RT19_9CLOT</name>
<dbReference type="HOGENOM" id="CLU_3158805_0_0_9"/>
<evidence type="ECO:0000313" key="1">
    <source>
        <dbReference type="EMBL" id="CDF59189.1"/>
    </source>
</evidence>
<organism evidence="1 2">
    <name type="scientific">Thermobrachium celere DSM 8682</name>
    <dbReference type="NCBI Taxonomy" id="941824"/>
    <lineage>
        <taxon>Bacteria</taxon>
        <taxon>Bacillati</taxon>
        <taxon>Bacillota</taxon>
        <taxon>Clostridia</taxon>
        <taxon>Eubacteriales</taxon>
        <taxon>Clostridiaceae</taxon>
        <taxon>Thermobrachium</taxon>
    </lineage>
</organism>